<dbReference type="PANTHER" id="PTHR10285">
    <property type="entry name" value="URIDINE KINASE"/>
    <property type="match status" value="1"/>
</dbReference>
<comment type="caution">
    <text evidence="2">The sequence shown here is derived from an EMBL/GenBank/DDBJ whole genome shotgun (WGS) entry which is preliminary data.</text>
</comment>
<evidence type="ECO:0000313" key="2">
    <source>
        <dbReference type="EMBL" id="KAG2187066.1"/>
    </source>
</evidence>
<sequence>MEARAVELAQQLQDAANRSPTDRKYILGVSGIPGSGKTTFVHKLVQKVNDNYRKKGATQDIAIAVSMDGYHLPKSALDRMENPEEMHARRGAHFTFDPDGITSLLKKLRDPENQHVTIKAPSFDHAKGDPVDDDIEILPCHKIIIMEGIYLQLKHPEPWNEIPSYFDDMWYVEVDLDEARTRTGQRHYQAGLVPSVEAGIAQFDRNDYINAQFILTHRDPSVKSITSISEKQ</sequence>
<dbReference type="InterPro" id="IPR027417">
    <property type="entry name" value="P-loop_NTPase"/>
</dbReference>
<accession>A0A8H7Q962</accession>
<protein>
    <recommendedName>
        <fullName evidence="1">Phosphoribulokinase/uridine kinase domain-containing protein</fullName>
    </recommendedName>
</protein>
<evidence type="ECO:0000259" key="1">
    <source>
        <dbReference type="Pfam" id="PF00485"/>
    </source>
</evidence>
<reference evidence="2" key="1">
    <citation type="submission" date="2020-12" db="EMBL/GenBank/DDBJ databases">
        <title>Metabolic potential, ecology and presence of endohyphal bacteria is reflected in genomic diversity of Mucoromycotina.</title>
        <authorList>
            <person name="Muszewska A."/>
            <person name="Okrasinska A."/>
            <person name="Steczkiewicz K."/>
            <person name="Drgas O."/>
            <person name="Orlowska M."/>
            <person name="Perlinska-Lenart U."/>
            <person name="Aleksandrzak-Piekarczyk T."/>
            <person name="Szatraj K."/>
            <person name="Zielenkiewicz U."/>
            <person name="Pilsyk S."/>
            <person name="Malc E."/>
            <person name="Mieczkowski P."/>
            <person name="Kruszewska J.S."/>
            <person name="Biernat P."/>
            <person name="Pawlowska J."/>
        </authorList>
    </citation>
    <scope>NUCLEOTIDE SEQUENCE</scope>
    <source>
        <strain evidence="2">WA0000051536</strain>
    </source>
</reference>
<proteinExistence type="predicted"/>
<dbReference type="Gene3D" id="3.40.50.300">
    <property type="entry name" value="P-loop containing nucleotide triphosphate hydrolases"/>
    <property type="match status" value="2"/>
</dbReference>
<dbReference type="SUPFAM" id="SSF52540">
    <property type="entry name" value="P-loop containing nucleoside triphosphate hydrolases"/>
    <property type="match status" value="1"/>
</dbReference>
<dbReference type="OrthoDB" id="6362633at2759"/>
<dbReference type="Pfam" id="PF00485">
    <property type="entry name" value="PRK"/>
    <property type="match status" value="1"/>
</dbReference>
<dbReference type="EMBL" id="JAEPRA010000004">
    <property type="protein sequence ID" value="KAG2187066.1"/>
    <property type="molecule type" value="Genomic_DNA"/>
</dbReference>
<evidence type="ECO:0000313" key="3">
    <source>
        <dbReference type="Proteomes" id="UP000612746"/>
    </source>
</evidence>
<feature type="domain" description="Phosphoribulokinase/uridine kinase" evidence="1">
    <location>
        <begin position="26"/>
        <end position="154"/>
    </location>
</feature>
<organism evidence="2 3">
    <name type="scientific">Umbelopsis vinacea</name>
    <dbReference type="NCBI Taxonomy" id="44442"/>
    <lineage>
        <taxon>Eukaryota</taxon>
        <taxon>Fungi</taxon>
        <taxon>Fungi incertae sedis</taxon>
        <taxon>Mucoromycota</taxon>
        <taxon>Mucoromycotina</taxon>
        <taxon>Umbelopsidomycetes</taxon>
        <taxon>Umbelopsidales</taxon>
        <taxon>Umbelopsidaceae</taxon>
        <taxon>Umbelopsis</taxon>
    </lineage>
</organism>
<gene>
    <name evidence="2" type="ORF">INT44_003294</name>
</gene>
<dbReference type="Proteomes" id="UP000612746">
    <property type="component" value="Unassembled WGS sequence"/>
</dbReference>
<keyword evidence="3" id="KW-1185">Reference proteome</keyword>
<dbReference type="GO" id="GO:0005524">
    <property type="term" value="F:ATP binding"/>
    <property type="evidence" value="ECO:0007669"/>
    <property type="project" value="InterPro"/>
</dbReference>
<dbReference type="GO" id="GO:0016301">
    <property type="term" value="F:kinase activity"/>
    <property type="evidence" value="ECO:0007669"/>
    <property type="project" value="InterPro"/>
</dbReference>
<dbReference type="InterPro" id="IPR006083">
    <property type="entry name" value="PRK/URK"/>
</dbReference>
<dbReference type="AlphaFoldDB" id="A0A8H7Q962"/>
<name>A0A8H7Q962_9FUNG</name>